<comment type="similarity">
    <text evidence="5">Belongs to the actin family.</text>
</comment>
<evidence type="ECO:0000256" key="1">
    <source>
        <dbReference type="ARBA" id="ARBA00004138"/>
    </source>
</evidence>
<proteinExistence type="inferred from homology"/>
<dbReference type="PROSITE" id="PS50082">
    <property type="entry name" value="WD_REPEATS_2"/>
    <property type="match status" value="2"/>
</dbReference>
<sequence>MIWKRFGMADKSRKICYIALDYERETAASESSPVNQSYELPDGKVITIGHERFKCPEVLFQPNLIGMEAAGIHEAIFNTIKNCDIDIRKKMFENVVLAGGSTLFKGFAERMTKELTNLAPASVNINVIAPPERMFTAWIGGSLLGSLSSFQPLWIIKEEYMEDKNVCTCVGWSRGENQLYSIADDKQIWRWNLNGEPLSKLCDLDVLITDMHWFPSYSKKLASSTSDVFAVSCADGSFRLMSKTGRVEKTVANAHKGAVVTVRWSYEGNALVTAGEDGVLRIWSRGGQLRSTLASIGKSVYSVAWGPSSEEVLFTNGRDLVIKPIHVSSKQIQWKAHDAQILKVDWNPLTNMIVSGGEDGKYKVWDNFGRLLYSSAPFDYSITSVSWSPNGELFAAGSFNTLKVCDKSGWTISRVTTNNTGAIMDISWTSDGTQLAAAGGSGRVCFGNLVGKSLAWKNLLITLENDVTLKVFDLVSEGSEDLTFRDKVINWSLGFGKLIVATWSQIWVYDIKNLSTPHVFDVKDNINLILQSKNAFVTMDNFSGIQIYNYEGRLTSNPKFSGLRTEFLNSYSVSLSDDIIAIIDKGEAKSTAIRILDVTSGKELDKLVHNMEIVQVEVSQFGSKTDRCIAFIDRNRDLYISQAKKPSDVFKLATMVDSAMWNDQTDMLSVISGGQLIIFYYPRIVYVDRDLLPYVRFEKDDIGKQSTIHDFFDTKINIRRVDGTVITEAVHPYPIILYELIENKKWEQAIRLCRFVKDKAIWATLVGMAIKLNQLNTAEVGLAALEEVDKLRYISKIKRIPSQEGKNAALSLFMRNIEEAESILLQARLIYRAIKMHIKLFKWERALDLAKRFKVHIDTVIAYRRKYLAESGQEETKPEFLQFQEMEVNWDEIRERITQEKAKEKNGK</sequence>
<evidence type="ECO:0000313" key="8">
    <source>
        <dbReference type="EMBL" id="KAF0980121.1"/>
    </source>
</evidence>
<dbReference type="SMART" id="SM00320">
    <property type="entry name" value="WD40"/>
    <property type="match status" value="7"/>
</dbReference>
<dbReference type="VEuPathDB" id="AmoebaDB:NF0104040"/>
<feature type="domain" description="IFT80 second beta-propeller" evidence="6">
    <location>
        <begin position="452"/>
        <end position="733"/>
    </location>
</feature>
<dbReference type="GO" id="GO:0030992">
    <property type="term" value="C:intraciliary transport particle B"/>
    <property type="evidence" value="ECO:0007669"/>
    <property type="project" value="TreeGrafter"/>
</dbReference>
<comment type="subcellular location">
    <subcellularLocation>
        <location evidence="1">Cell projection</location>
        <location evidence="1">Cilium</location>
    </subcellularLocation>
</comment>
<dbReference type="InterPro" id="IPR001680">
    <property type="entry name" value="WD40_rpt"/>
</dbReference>
<feature type="domain" description="IFT80/172/WDR35 TPR" evidence="7">
    <location>
        <begin position="761"/>
        <end position="906"/>
    </location>
</feature>
<dbReference type="InterPro" id="IPR036322">
    <property type="entry name" value="WD40_repeat_dom_sf"/>
</dbReference>
<feature type="repeat" description="WD" evidence="4">
    <location>
        <begin position="334"/>
        <end position="366"/>
    </location>
</feature>
<dbReference type="OrthoDB" id="408728at2759"/>
<dbReference type="Pfam" id="PF00400">
    <property type="entry name" value="WD40"/>
    <property type="match status" value="3"/>
</dbReference>
<reference evidence="8 9" key="1">
    <citation type="journal article" date="2019" name="Sci. Rep.">
        <title>Nanopore sequencing improves the draft genome of the human pathogenic amoeba Naegleria fowleri.</title>
        <authorList>
            <person name="Liechti N."/>
            <person name="Schurch N."/>
            <person name="Bruggmann R."/>
            <person name="Wittwer M."/>
        </authorList>
    </citation>
    <scope>NUCLEOTIDE SEQUENCE [LARGE SCALE GENOMIC DNA]</scope>
    <source>
        <strain evidence="8 9">ATCC 30894</strain>
    </source>
</reference>
<dbReference type="SMART" id="SM00268">
    <property type="entry name" value="ACTIN"/>
    <property type="match status" value="1"/>
</dbReference>
<dbReference type="Proteomes" id="UP000444721">
    <property type="component" value="Unassembled WGS sequence"/>
</dbReference>
<dbReference type="SUPFAM" id="SSF50978">
    <property type="entry name" value="WD40 repeat-like"/>
    <property type="match status" value="1"/>
</dbReference>
<gene>
    <name evidence="8" type="ORF">FDP41_013770</name>
</gene>
<protein>
    <submittedName>
        <fullName evidence="8">Uncharacterized protein</fullName>
    </submittedName>
</protein>
<dbReference type="AlphaFoldDB" id="A0A6A5BZU0"/>
<dbReference type="InterPro" id="IPR015943">
    <property type="entry name" value="WD40/YVTN_repeat-like_dom_sf"/>
</dbReference>
<accession>A0A6A5BZU0</accession>
<dbReference type="RefSeq" id="XP_044564834.1">
    <property type="nucleotide sequence ID" value="XM_044704436.1"/>
</dbReference>
<keyword evidence="4" id="KW-0853">WD repeat</keyword>
<dbReference type="VEuPathDB" id="AmoebaDB:FDP41_013770"/>
<dbReference type="GO" id="GO:0060271">
    <property type="term" value="P:cilium assembly"/>
    <property type="evidence" value="ECO:0007669"/>
    <property type="project" value="TreeGrafter"/>
</dbReference>
<evidence type="ECO:0000256" key="4">
    <source>
        <dbReference type="PROSITE-ProRule" id="PRU00221"/>
    </source>
</evidence>
<dbReference type="VEuPathDB" id="AmoebaDB:NF0071020"/>
<dbReference type="Pfam" id="PF23335">
    <property type="entry name" value="Beta-prop_IFT80_2nd"/>
    <property type="match status" value="1"/>
</dbReference>
<evidence type="ECO:0000256" key="3">
    <source>
        <dbReference type="ARBA" id="ARBA00023273"/>
    </source>
</evidence>
<keyword evidence="2" id="KW-0969">Cilium</keyword>
<dbReference type="EMBL" id="VFQX01000020">
    <property type="protein sequence ID" value="KAF0980121.1"/>
    <property type="molecule type" value="Genomic_DNA"/>
</dbReference>
<dbReference type="PROSITE" id="PS50294">
    <property type="entry name" value="WD_REPEATS_REGION"/>
    <property type="match status" value="2"/>
</dbReference>
<dbReference type="SUPFAM" id="SSF53067">
    <property type="entry name" value="Actin-like ATPase domain"/>
    <property type="match status" value="1"/>
</dbReference>
<dbReference type="GO" id="GO:0005929">
    <property type="term" value="C:cilium"/>
    <property type="evidence" value="ECO:0007669"/>
    <property type="project" value="UniProtKB-SubCell"/>
</dbReference>
<dbReference type="InterPro" id="IPR056456">
    <property type="entry name" value="Beta-prop_IFT80_2nd"/>
</dbReference>
<dbReference type="FunFam" id="1.25.40.470:FF:000007">
    <property type="entry name" value="Intraflagellar transport 80 homolog (Chlamydomonas)"/>
    <property type="match status" value="1"/>
</dbReference>
<comment type="caution">
    <text evidence="8">The sequence shown here is derived from an EMBL/GenBank/DDBJ whole genome shotgun (WGS) entry which is preliminary data.</text>
</comment>
<organism evidence="8 9">
    <name type="scientific">Naegleria fowleri</name>
    <name type="common">Brain eating amoeba</name>
    <dbReference type="NCBI Taxonomy" id="5763"/>
    <lineage>
        <taxon>Eukaryota</taxon>
        <taxon>Discoba</taxon>
        <taxon>Heterolobosea</taxon>
        <taxon>Tetramitia</taxon>
        <taxon>Eutetramitia</taxon>
        <taxon>Vahlkampfiidae</taxon>
        <taxon>Naegleria</taxon>
    </lineage>
</organism>
<dbReference type="Gene3D" id="3.30.420.40">
    <property type="match status" value="2"/>
</dbReference>
<dbReference type="PANTHER" id="PTHR24098:SF0">
    <property type="entry name" value="OUTER SEGMENT 5"/>
    <property type="match status" value="1"/>
</dbReference>
<evidence type="ECO:0000259" key="7">
    <source>
        <dbReference type="Pfam" id="PF23387"/>
    </source>
</evidence>
<keyword evidence="3" id="KW-0966">Cell projection</keyword>
<dbReference type="Gene3D" id="3.90.640.10">
    <property type="entry name" value="Actin, Chain A, domain 4"/>
    <property type="match status" value="1"/>
</dbReference>
<evidence type="ECO:0000256" key="5">
    <source>
        <dbReference type="RuleBase" id="RU000487"/>
    </source>
</evidence>
<dbReference type="InterPro" id="IPR004000">
    <property type="entry name" value="Actin"/>
</dbReference>
<dbReference type="PANTHER" id="PTHR24098">
    <property type="entry name" value="OUTER SEGMENT 5"/>
    <property type="match status" value="1"/>
</dbReference>
<dbReference type="OMA" id="WDAQGAN"/>
<dbReference type="InterPro" id="IPR056157">
    <property type="entry name" value="TPR_IFT80_172_dom"/>
</dbReference>
<dbReference type="SUPFAM" id="SSF63825">
    <property type="entry name" value="YWTD domain"/>
    <property type="match status" value="1"/>
</dbReference>
<evidence type="ECO:0000313" key="9">
    <source>
        <dbReference type="Proteomes" id="UP000444721"/>
    </source>
</evidence>
<dbReference type="InterPro" id="IPR043129">
    <property type="entry name" value="ATPase_NBD"/>
</dbReference>
<name>A0A6A5BZU0_NAEFO</name>
<dbReference type="Pfam" id="PF23387">
    <property type="entry name" value="TPR_IFT80_172"/>
    <property type="match status" value="1"/>
</dbReference>
<keyword evidence="9" id="KW-1185">Reference proteome</keyword>
<dbReference type="Gene3D" id="2.130.10.10">
    <property type="entry name" value="YVTN repeat-like/Quinoprotein amine dehydrogenase"/>
    <property type="match status" value="2"/>
</dbReference>
<evidence type="ECO:0000259" key="6">
    <source>
        <dbReference type="Pfam" id="PF23335"/>
    </source>
</evidence>
<dbReference type="VEuPathDB" id="AmoebaDB:NfTy_029200"/>
<evidence type="ECO:0000256" key="2">
    <source>
        <dbReference type="ARBA" id="ARBA00023069"/>
    </source>
</evidence>
<dbReference type="Pfam" id="PF00022">
    <property type="entry name" value="Actin"/>
    <property type="match status" value="1"/>
</dbReference>
<dbReference type="GeneID" id="68120985"/>
<feature type="repeat" description="WD" evidence="4">
    <location>
        <begin position="252"/>
        <end position="284"/>
    </location>
</feature>